<dbReference type="Proteomes" id="UP001410795">
    <property type="component" value="Unassembled WGS sequence"/>
</dbReference>
<evidence type="ECO:0000313" key="2">
    <source>
        <dbReference type="Proteomes" id="UP001410795"/>
    </source>
</evidence>
<protein>
    <recommendedName>
        <fullName evidence="3">DNA-directed RNA polymerase subunit beta</fullName>
    </recommendedName>
</protein>
<comment type="caution">
    <text evidence="1">The sequence shown here is derived from an EMBL/GenBank/DDBJ whole genome shotgun (WGS) entry which is preliminary data.</text>
</comment>
<evidence type="ECO:0000313" key="1">
    <source>
        <dbReference type="EMBL" id="GAA3657474.1"/>
    </source>
</evidence>
<evidence type="ECO:0008006" key="3">
    <source>
        <dbReference type="Google" id="ProtNLM"/>
    </source>
</evidence>
<proteinExistence type="predicted"/>
<reference evidence="2" key="1">
    <citation type="journal article" date="2019" name="Int. J. Syst. Evol. Microbiol.">
        <title>The Global Catalogue of Microorganisms (GCM) 10K type strain sequencing project: providing services to taxonomists for standard genome sequencing and annotation.</title>
        <authorList>
            <consortium name="The Broad Institute Genomics Platform"/>
            <consortium name="The Broad Institute Genome Sequencing Center for Infectious Disease"/>
            <person name="Wu L."/>
            <person name="Ma J."/>
        </authorList>
    </citation>
    <scope>NUCLEOTIDE SEQUENCE [LARGE SCALE GENOMIC DNA]</scope>
    <source>
        <strain evidence="2">JCM 16546</strain>
    </source>
</reference>
<keyword evidence="2" id="KW-1185">Reference proteome</keyword>
<gene>
    <name evidence="1" type="ORF">GCM10022202_17290</name>
</gene>
<organism evidence="1 2">
    <name type="scientific">Microbacterium marinilacus</name>
    <dbReference type="NCBI Taxonomy" id="415209"/>
    <lineage>
        <taxon>Bacteria</taxon>
        <taxon>Bacillati</taxon>
        <taxon>Actinomycetota</taxon>
        <taxon>Actinomycetes</taxon>
        <taxon>Micrococcales</taxon>
        <taxon>Microbacteriaceae</taxon>
        <taxon>Microbacterium</taxon>
    </lineage>
</organism>
<dbReference type="EMBL" id="BAAAYV010000006">
    <property type="protein sequence ID" value="GAA3657474.1"/>
    <property type="molecule type" value="Genomic_DNA"/>
</dbReference>
<dbReference type="RefSeq" id="WP_221857962.1">
    <property type="nucleotide sequence ID" value="NZ_BAAAYV010000006.1"/>
</dbReference>
<name>A0ABP7BFF6_9MICO</name>
<sequence length="209" mass="22646">MTDDFHKPVRRPSETFDRLFPAQDPAEVSRAAHSTAAALLSRVREEPDAGAVERLVTFTARHGIDDIAELWSRSPAKTLPGALWRLYLVQLSIHEDAATAALLYDRGRVELRSSDDVVAGAPVPAGPGELVTLIDTILRGAFQGDFAVALDRAAAFCRVQASGATHLADDYEPTEPGRATELTTRALRLSSFAVELAAAAKLWRRDSLT</sequence>
<accession>A0ABP7BFF6</accession>